<dbReference type="InterPro" id="IPR009875">
    <property type="entry name" value="PilZ_domain"/>
</dbReference>
<protein>
    <recommendedName>
        <fullName evidence="1">PilZ domain-containing protein</fullName>
    </recommendedName>
</protein>
<evidence type="ECO:0000313" key="2">
    <source>
        <dbReference type="EMBL" id="APG27386.1"/>
    </source>
</evidence>
<sequence>MIKLLLLSDNTEAVSACQKAFKQIDVCCEWVDNIENMNQRLVRGPYNGLVLDVLATAKFSPKDKAFIQEASEYYPTLLVRWNTAVQKIGGLVFGEILDKEDPLGDFVKRFCRSDRALIFRENKRYDIHLNVLLSPDQKFSMERVEKTATLDLSRGGCFIISSHNWNNIDTAWIRLLELDDSSPIRVELCSYVPWGKQTRIPGIGTKFIDLQPNQRQEIYQYCDDSPS</sequence>
<dbReference type="Pfam" id="PF07238">
    <property type="entry name" value="PilZ"/>
    <property type="match status" value="1"/>
</dbReference>
<dbReference type="RefSeq" id="WP_072283354.1">
    <property type="nucleotide sequence ID" value="NZ_CP015519.1"/>
</dbReference>
<dbReference type="EMBL" id="CP015519">
    <property type="protein sequence ID" value="APG27386.1"/>
    <property type="molecule type" value="Genomic_DNA"/>
</dbReference>
<dbReference type="Proteomes" id="UP000182517">
    <property type="component" value="Chromosome"/>
</dbReference>
<evidence type="ECO:0000313" key="3">
    <source>
        <dbReference type="Proteomes" id="UP000182517"/>
    </source>
</evidence>
<dbReference type="Gene3D" id="2.40.10.220">
    <property type="entry name" value="predicted glycosyltransferase like domains"/>
    <property type="match status" value="1"/>
</dbReference>
<dbReference type="STRING" id="1842532.A7E78_05745"/>
<reference evidence="2 3" key="1">
    <citation type="journal article" date="2017" name="Genome Announc.">
        <title>Complete Genome Sequences of Two Acetylene-Fermenting Pelobacter acetylenicus Strains.</title>
        <authorList>
            <person name="Sutton J.M."/>
            <person name="Baesman S.M."/>
            <person name="Fierst J.L."/>
            <person name="Poret-Peterson A.T."/>
            <person name="Oremland R.S."/>
            <person name="Dunlap D.S."/>
            <person name="Akob D.M."/>
        </authorList>
    </citation>
    <scope>NUCLEOTIDE SEQUENCE [LARGE SCALE GENOMIC DNA]</scope>
    <source>
        <strain evidence="2 3">SFB93</strain>
    </source>
</reference>
<dbReference type="KEGG" id="pef:A7E78_05745"/>
<organism evidence="2 3">
    <name type="scientific">Syntrophotalea acetylenivorans</name>
    <dbReference type="NCBI Taxonomy" id="1842532"/>
    <lineage>
        <taxon>Bacteria</taxon>
        <taxon>Pseudomonadati</taxon>
        <taxon>Thermodesulfobacteriota</taxon>
        <taxon>Desulfuromonadia</taxon>
        <taxon>Desulfuromonadales</taxon>
        <taxon>Syntrophotaleaceae</taxon>
        <taxon>Syntrophotalea</taxon>
    </lineage>
</organism>
<evidence type="ECO:0000259" key="1">
    <source>
        <dbReference type="Pfam" id="PF07238"/>
    </source>
</evidence>
<name>A0A1L3GN69_9BACT</name>
<dbReference type="OrthoDB" id="5454592at2"/>
<proteinExistence type="predicted"/>
<keyword evidence="3" id="KW-1185">Reference proteome</keyword>
<accession>A0A1L3GN69</accession>
<dbReference type="GO" id="GO:0035438">
    <property type="term" value="F:cyclic-di-GMP binding"/>
    <property type="evidence" value="ECO:0007669"/>
    <property type="project" value="InterPro"/>
</dbReference>
<gene>
    <name evidence="2" type="ORF">A7E78_05745</name>
</gene>
<dbReference type="AlphaFoldDB" id="A0A1L3GN69"/>
<feature type="domain" description="PilZ" evidence="1">
    <location>
        <begin position="120"/>
        <end position="222"/>
    </location>
</feature>
<dbReference type="SUPFAM" id="SSF141371">
    <property type="entry name" value="PilZ domain-like"/>
    <property type="match status" value="1"/>
</dbReference>